<evidence type="ECO:0000259" key="7">
    <source>
        <dbReference type="PROSITE" id="PS51233"/>
    </source>
</evidence>
<evidence type="ECO:0000256" key="2">
    <source>
        <dbReference type="ARBA" id="ARBA00022525"/>
    </source>
</evidence>
<dbReference type="Pfam" id="PF25962">
    <property type="entry name" value="TIL_OTOGL_Mucin"/>
    <property type="match status" value="1"/>
</dbReference>
<dbReference type="Pfam" id="PF01826">
    <property type="entry name" value="TIL"/>
    <property type="match status" value="3"/>
</dbReference>
<dbReference type="InterPro" id="IPR050780">
    <property type="entry name" value="Mucin_vWF_Thrombospondin_sf"/>
</dbReference>
<dbReference type="SUPFAM" id="SSF57567">
    <property type="entry name" value="Serine protease inhibitors"/>
    <property type="match status" value="4"/>
</dbReference>
<dbReference type="SMART" id="SM00215">
    <property type="entry name" value="VWC_out"/>
    <property type="match status" value="2"/>
</dbReference>
<dbReference type="SMART" id="SM00216">
    <property type="entry name" value="VWD"/>
    <property type="match status" value="3"/>
</dbReference>
<name>A0AAD1WWH0_PELCU</name>
<feature type="non-terminal residue" evidence="8">
    <location>
        <position position="1"/>
    </location>
</feature>
<comment type="subcellular location">
    <subcellularLocation>
        <location evidence="1">Secreted</location>
    </subcellularLocation>
</comment>
<dbReference type="PROSITE" id="PS51233">
    <property type="entry name" value="VWFD"/>
    <property type="match status" value="3"/>
</dbReference>
<reference evidence="8" key="1">
    <citation type="submission" date="2022-03" db="EMBL/GenBank/DDBJ databases">
        <authorList>
            <person name="Alioto T."/>
            <person name="Alioto T."/>
            <person name="Gomez Garrido J."/>
        </authorList>
    </citation>
    <scope>NUCLEOTIDE SEQUENCE</scope>
</reference>
<feature type="domain" description="VWFD" evidence="7">
    <location>
        <begin position="10"/>
        <end position="177"/>
    </location>
</feature>
<keyword evidence="3" id="KW-0732">Signal</keyword>
<dbReference type="Gene3D" id="2.10.25.10">
    <property type="entry name" value="Laminin"/>
    <property type="match status" value="3"/>
</dbReference>
<dbReference type="InterPro" id="IPR001846">
    <property type="entry name" value="VWF_type-D"/>
</dbReference>
<evidence type="ECO:0000256" key="4">
    <source>
        <dbReference type="ARBA" id="ARBA00022737"/>
    </source>
</evidence>
<accession>A0AAD1WWH0</accession>
<dbReference type="SMART" id="SM00832">
    <property type="entry name" value="C8"/>
    <property type="match status" value="3"/>
</dbReference>
<evidence type="ECO:0000256" key="1">
    <source>
        <dbReference type="ARBA" id="ARBA00004613"/>
    </source>
</evidence>
<dbReference type="InterPro" id="IPR002919">
    <property type="entry name" value="TIL_dom"/>
</dbReference>
<dbReference type="FunFam" id="2.10.25.10:FF:000674">
    <property type="entry name" value="Mucin-2"/>
    <property type="match status" value="1"/>
</dbReference>
<feature type="domain" description="VWFD" evidence="7">
    <location>
        <begin position="831"/>
        <end position="1001"/>
    </location>
</feature>
<organism evidence="8 9">
    <name type="scientific">Pelobates cultripes</name>
    <name type="common">Western spadefoot toad</name>
    <dbReference type="NCBI Taxonomy" id="61616"/>
    <lineage>
        <taxon>Eukaryota</taxon>
        <taxon>Metazoa</taxon>
        <taxon>Chordata</taxon>
        <taxon>Craniata</taxon>
        <taxon>Vertebrata</taxon>
        <taxon>Euteleostomi</taxon>
        <taxon>Amphibia</taxon>
        <taxon>Batrachia</taxon>
        <taxon>Anura</taxon>
        <taxon>Pelobatoidea</taxon>
        <taxon>Pelobatidae</taxon>
        <taxon>Pelobates</taxon>
    </lineage>
</organism>
<keyword evidence="2" id="KW-0964">Secreted</keyword>
<keyword evidence="6" id="KW-0325">Glycoprotein</keyword>
<dbReference type="GO" id="GO:0005615">
    <property type="term" value="C:extracellular space"/>
    <property type="evidence" value="ECO:0007669"/>
    <property type="project" value="TreeGrafter"/>
</dbReference>
<dbReference type="Proteomes" id="UP001295444">
    <property type="component" value="Chromosome 12"/>
</dbReference>
<dbReference type="PANTHER" id="PTHR11339:SF400">
    <property type="entry name" value="MUCIN-5AC ISOFORM X1"/>
    <property type="match status" value="1"/>
</dbReference>
<dbReference type="Pfam" id="PF08742">
    <property type="entry name" value="C8"/>
    <property type="match status" value="3"/>
</dbReference>
<keyword evidence="9" id="KW-1185">Reference proteome</keyword>
<keyword evidence="4" id="KW-0677">Repeat</keyword>
<dbReference type="PANTHER" id="PTHR11339">
    <property type="entry name" value="EXTRACELLULAR MATRIX GLYCOPROTEIN RELATED"/>
    <property type="match status" value="1"/>
</dbReference>
<dbReference type="CDD" id="cd19941">
    <property type="entry name" value="TIL"/>
    <property type="match status" value="3"/>
</dbReference>
<evidence type="ECO:0000256" key="3">
    <source>
        <dbReference type="ARBA" id="ARBA00022729"/>
    </source>
</evidence>
<dbReference type="InterPro" id="IPR001007">
    <property type="entry name" value="VWF_dom"/>
</dbReference>
<evidence type="ECO:0000313" key="9">
    <source>
        <dbReference type="Proteomes" id="UP001295444"/>
    </source>
</evidence>
<dbReference type="AlphaFoldDB" id="A0AAD1WWH0"/>
<keyword evidence="5" id="KW-1015">Disulfide bond</keyword>
<dbReference type="SMART" id="SM00214">
    <property type="entry name" value="VWC"/>
    <property type="match status" value="2"/>
</dbReference>
<protein>
    <submittedName>
        <fullName evidence="8">Mucin-5AC-like isoform X1</fullName>
    </submittedName>
</protein>
<dbReference type="Pfam" id="PF00094">
    <property type="entry name" value="VWD"/>
    <property type="match status" value="3"/>
</dbReference>
<dbReference type="InterPro" id="IPR014853">
    <property type="entry name" value="VWF/SSPO/ZAN-like_Cys-rich_dom"/>
</dbReference>
<dbReference type="InterPro" id="IPR058753">
    <property type="entry name" value="TIL_OTOGL_Mucin"/>
</dbReference>
<dbReference type="InterPro" id="IPR036084">
    <property type="entry name" value="Ser_inhib-like_sf"/>
</dbReference>
<evidence type="ECO:0000256" key="5">
    <source>
        <dbReference type="ARBA" id="ARBA00023157"/>
    </source>
</evidence>
<dbReference type="EMBL" id="OW240923">
    <property type="protein sequence ID" value="CAH2326337.1"/>
    <property type="molecule type" value="Genomic_DNA"/>
</dbReference>
<proteinExistence type="predicted"/>
<gene>
    <name evidence="8" type="ORF">PECUL_23A007130</name>
</gene>
<dbReference type="GO" id="GO:0031012">
    <property type="term" value="C:extracellular matrix"/>
    <property type="evidence" value="ECO:0007669"/>
    <property type="project" value="TreeGrafter"/>
</dbReference>
<evidence type="ECO:0000313" key="8">
    <source>
        <dbReference type="EMBL" id="CAH2326337.1"/>
    </source>
</evidence>
<evidence type="ECO:0000256" key="6">
    <source>
        <dbReference type="ARBA" id="ARBA00023180"/>
    </source>
</evidence>
<feature type="domain" description="VWFD" evidence="7">
    <location>
        <begin position="364"/>
        <end position="539"/>
    </location>
</feature>
<sequence>HSMNPPHNDQVCSTWGNFHYKNFDGDIFQFPGSCNYLFASNCKNNYEDFNIQIRRTAENTTISYVIMKIEGLVIEMKKGNVSVGDEQVTLPYSQFGVQIQQNSVYVKVTAKLGLVIMWNEDDALMLVLPSKYNGSTCGLCGNMNGLKQDEFIINDIPLTPLQFGNLQKLDGPTELCEDINPGAPKNCSDLCIQLQETCFRMLTSPAFIDCNQRLPVDPYVASCMLDLCSCTTSFDASCFCDTLAEYSRQCAHAGGRPQNWRKNTVCGAKCPLNMEYMECGSPCTDTCSNPDRALVCEEHCIDGCFCPPGTVLDDVDNRGCVPQSECSCTHNNQKYAPGESYSTNCRTCTCTGGQWSCTDFDCPGHCSLEGGSHFNTYDGGHFTFHGDCSYIFTKDCDTNTFTVLADLRRCGVTDTETCLKSITLSLENGTTVVTVKSTGTVLLNGIYAQLPLATESVIVFQPSSFYLIIHSINGLQIEVQLVPLMQIFVTLDHNFLGATCGLCGNFNNIRTDDFRSLSGVLEGTAAAFANTWKSQADCDDIKDSYEDPCTLSIANEKYARYWCSLLLDPKGPFSPCHDTVNPKVYVKNCIFDSCNYEKSDDSVCAAFSSYVRACAAEGITLVEWRGQICDKYTQNCPKNSTYQYTISSCQKTCRSLSEPDPTCAVKYNPLDGCGCPDGTFLDESGTCVSAKDCPCFYKGSAMPAGEVIFDNGAMCTCQGGRLNCAGSAPSLYKECPDNMVYVDCANVSMGVECQKTCQTVDLDCFSIQCASGCVCTDGLVLNNNGSCVPKTECPCLYNGEVYHSGEIIQQDCNTCTCKSRKWQCTKKECHRTCVVYGEGHYVTFDGKRFDFSGDCEYTVTQDFCASNSGNGTFRVITENIPCGTTGATCSKAIKVFLGNFELKLSEGVFEVVERDSGSDVPYQIRQMGIYFVIEAKNGLILMWDKKTSILIKLSPEFKGQVCGLCGNYDGSVSNDFTTRSLSVVVNVQEFGNSWKASPICPDAQPLRDPCITNPYRRTWSQKHCSIIMSPVFSKCHGKVDPSPFNEACVQDTCACDSGGDCECYCTAVAAYAAACNEAGICVAWRSPDICPLFCDYYNPEGECEWHYKPCGSPCMKTCRNPSGNCMNQLPGLEGCYPKCPNSRPFFDEDIMKCVAQANCGCYDDDGKRYNVGDMVPSYKNCESW</sequence>
<dbReference type="FunFam" id="2.10.25.10:FF:000153">
    <property type="entry name" value="MUC5B isoform 1"/>
    <property type="match status" value="1"/>
</dbReference>
<dbReference type="SUPFAM" id="SSF57603">
    <property type="entry name" value="FnI-like domain"/>
    <property type="match status" value="1"/>
</dbReference>